<name>A0A8X8YLQ0_SALSN</name>
<comment type="similarity">
    <text evidence="5">Belongs to the major facilitator superfamily. Phosphate:H(+) symporter (TC 2.A.1.9) family.</text>
</comment>
<dbReference type="InterPro" id="IPR010658">
    <property type="entry name" value="Nodulin-like"/>
</dbReference>
<reference evidence="8" key="2">
    <citation type="submission" date="2020-08" db="EMBL/GenBank/DDBJ databases">
        <title>Plant Genome Project.</title>
        <authorList>
            <person name="Zhang R.-G."/>
        </authorList>
    </citation>
    <scope>NUCLEOTIDE SEQUENCE</scope>
    <source>
        <strain evidence="8">Huo1</strain>
        <tissue evidence="8">Leaf</tissue>
    </source>
</reference>
<evidence type="ECO:0000256" key="1">
    <source>
        <dbReference type="ARBA" id="ARBA00004141"/>
    </source>
</evidence>
<evidence type="ECO:0000256" key="4">
    <source>
        <dbReference type="ARBA" id="ARBA00023136"/>
    </source>
</evidence>
<evidence type="ECO:0000256" key="6">
    <source>
        <dbReference type="SAM" id="Phobius"/>
    </source>
</evidence>
<feature type="transmembrane region" description="Helical" evidence="6">
    <location>
        <begin position="120"/>
        <end position="139"/>
    </location>
</feature>
<evidence type="ECO:0000313" key="9">
    <source>
        <dbReference type="Proteomes" id="UP000298416"/>
    </source>
</evidence>
<keyword evidence="2 6" id="KW-0812">Transmembrane</keyword>
<keyword evidence="3 6" id="KW-1133">Transmembrane helix</keyword>
<evidence type="ECO:0000259" key="7">
    <source>
        <dbReference type="Pfam" id="PF06813"/>
    </source>
</evidence>
<dbReference type="InterPro" id="IPR036259">
    <property type="entry name" value="MFS_trans_sf"/>
</dbReference>
<dbReference type="SUPFAM" id="SSF103473">
    <property type="entry name" value="MFS general substrate transporter"/>
    <property type="match status" value="1"/>
</dbReference>
<feature type="domain" description="Nodulin-like" evidence="7">
    <location>
        <begin position="55"/>
        <end position="180"/>
    </location>
</feature>
<reference evidence="8" key="1">
    <citation type="submission" date="2018-01" db="EMBL/GenBank/DDBJ databases">
        <authorList>
            <person name="Mao J.F."/>
        </authorList>
    </citation>
    <scope>NUCLEOTIDE SEQUENCE</scope>
    <source>
        <strain evidence="8">Huo1</strain>
        <tissue evidence="8">Leaf</tissue>
    </source>
</reference>
<accession>A0A8X8YLQ0</accession>
<sequence length="203" mass="22434">MSMSGATYIFSLYSNDLKTSLGYDQTTLNLISFFKDLGGNIGIISGIINEFTPPWVICLYICFGANSQTFSNTGALVTCVKNFPQSRGIVIGLLKGFTGLSGAIMTQLYHAFYAGDSKSLILLIAWLPAAVSLVFLPTVRLMRADTKPENEVRVFYHLLYISLGLAGFLMVGCIVSFVLAVRTRKFYRGDIYKKFRDDQISQG</sequence>
<proteinExistence type="inferred from homology"/>
<gene>
    <name evidence="8" type="ORF">SASPL_105609</name>
</gene>
<dbReference type="PANTHER" id="PTHR21576">
    <property type="entry name" value="UNCHARACTERIZED NODULIN-LIKE PROTEIN"/>
    <property type="match status" value="1"/>
</dbReference>
<keyword evidence="9" id="KW-1185">Reference proteome</keyword>
<dbReference type="AlphaFoldDB" id="A0A8X8YLQ0"/>
<organism evidence="8">
    <name type="scientific">Salvia splendens</name>
    <name type="common">Scarlet sage</name>
    <dbReference type="NCBI Taxonomy" id="180675"/>
    <lineage>
        <taxon>Eukaryota</taxon>
        <taxon>Viridiplantae</taxon>
        <taxon>Streptophyta</taxon>
        <taxon>Embryophyta</taxon>
        <taxon>Tracheophyta</taxon>
        <taxon>Spermatophyta</taxon>
        <taxon>Magnoliopsida</taxon>
        <taxon>eudicotyledons</taxon>
        <taxon>Gunneridae</taxon>
        <taxon>Pentapetalae</taxon>
        <taxon>asterids</taxon>
        <taxon>lamiids</taxon>
        <taxon>Lamiales</taxon>
        <taxon>Lamiaceae</taxon>
        <taxon>Nepetoideae</taxon>
        <taxon>Mentheae</taxon>
        <taxon>Salviinae</taxon>
        <taxon>Salvia</taxon>
        <taxon>Salvia subgen. Calosphace</taxon>
        <taxon>core Calosphace</taxon>
    </lineage>
</organism>
<evidence type="ECO:0000256" key="2">
    <source>
        <dbReference type="ARBA" id="ARBA00022692"/>
    </source>
</evidence>
<evidence type="ECO:0000313" key="8">
    <source>
        <dbReference type="EMBL" id="KAG6433990.1"/>
    </source>
</evidence>
<dbReference type="Pfam" id="PF06813">
    <property type="entry name" value="Nodulin-like"/>
    <property type="match status" value="1"/>
</dbReference>
<dbReference type="GO" id="GO:0016020">
    <property type="term" value="C:membrane"/>
    <property type="evidence" value="ECO:0007669"/>
    <property type="project" value="UniProtKB-SubCell"/>
</dbReference>
<comment type="subcellular location">
    <subcellularLocation>
        <location evidence="1">Membrane</location>
        <topology evidence="1">Multi-pass membrane protein</topology>
    </subcellularLocation>
</comment>
<comment type="caution">
    <text evidence="8">The sequence shown here is derived from an EMBL/GenBank/DDBJ whole genome shotgun (WGS) entry which is preliminary data.</text>
</comment>
<dbReference type="EMBL" id="PNBA02000002">
    <property type="protein sequence ID" value="KAG6433990.1"/>
    <property type="molecule type" value="Genomic_DNA"/>
</dbReference>
<evidence type="ECO:0000256" key="5">
    <source>
        <dbReference type="ARBA" id="ARBA00044504"/>
    </source>
</evidence>
<evidence type="ECO:0000256" key="3">
    <source>
        <dbReference type="ARBA" id="ARBA00022989"/>
    </source>
</evidence>
<protein>
    <recommendedName>
        <fullName evidence="7">Nodulin-like domain-containing protein</fullName>
    </recommendedName>
</protein>
<feature type="transmembrane region" description="Helical" evidence="6">
    <location>
        <begin position="159"/>
        <end position="181"/>
    </location>
</feature>
<dbReference type="PANTHER" id="PTHR21576:SF122">
    <property type="entry name" value="MFS TRANSPORTER"/>
    <property type="match status" value="1"/>
</dbReference>
<keyword evidence="4 6" id="KW-0472">Membrane</keyword>
<dbReference type="Proteomes" id="UP000298416">
    <property type="component" value="Unassembled WGS sequence"/>
</dbReference>